<dbReference type="CTD" id="60437"/>
<evidence type="ECO:0000256" key="8">
    <source>
        <dbReference type="ARBA" id="ARBA00022889"/>
    </source>
</evidence>
<evidence type="ECO:0000256" key="2">
    <source>
        <dbReference type="ARBA" id="ARBA00022475"/>
    </source>
</evidence>
<dbReference type="KEGG" id="cang:105506390"/>
<feature type="domain" description="Cadherin" evidence="18">
    <location>
        <begin position="58"/>
        <end position="165"/>
    </location>
</feature>
<evidence type="ECO:0000256" key="14">
    <source>
        <dbReference type="ARBA" id="ARBA00069031"/>
    </source>
</evidence>
<dbReference type="AlphaFoldDB" id="A0A2K5IX43"/>
<comment type="subunit">
    <text evidence="13">Homodimer. Component of a cadherin:catenin adhesion complex composed of at least of CDH26, beta-catenin/CTNNB1, alpha-catenin/CTNNA1 and p120 catenin/CTNND1.</text>
</comment>
<dbReference type="Gene3D" id="2.60.40.60">
    <property type="entry name" value="Cadherins"/>
    <property type="match status" value="5"/>
</dbReference>
<keyword evidence="3 16" id="KW-0812">Transmembrane</keyword>
<keyword evidence="20" id="KW-1185">Reference proteome</keyword>
<reference evidence="19" key="2">
    <citation type="submission" date="2025-09" db="UniProtKB">
        <authorList>
            <consortium name="Ensembl"/>
        </authorList>
    </citation>
    <scope>IDENTIFICATION</scope>
</reference>
<evidence type="ECO:0000256" key="1">
    <source>
        <dbReference type="ARBA" id="ARBA00004251"/>
    </source>
</evidence>
<dbReference type="InterPro" id="IPR002126">
    <property type="entry name" value="Cadherin-like_dom"/>
</dbReference>
<evidence type="ECO:0000313" key="20">
    <source>
        <dbReference type="Proteomes" id="UP000233080"/>
    </source>
</evidence>
<feature type="domain" description="Cadherin" evidence="18">
    <location>
        <begin position="276"/>
        <end position="396"/>
    </location>
</feature>
<evidence type="ECO:0000256" key="17">
    <source>
        <dbReference type="SAM" id="SignalP"/>
    </source>
</evidence>
<dbReference type="PRINTS" id="PR00205">
    <property type="entry name" value="CADHERIN"/>
</dbReference>
<feature type="signal peptide" evidence="17">
    <location>
        <begin position="1"/>
        <end position="29"/>
    </location>
</feature>
<evidence type="ECO:0000259" key="18">
    <source>
        <dbReference type="PROSITE" id="PS50268"/>
    </source>
</evidence>
<evidence type="ECO:0000256" key="10">
    <source>
        <dbReference type="ARBA" id="ARBA00023136"/>
    </source>
</evidence>
<evidence type="ECO:0000256" key="12">
    <source>
        <dbReference type="ARBA" id="ARBA00059993"/>
    </source>
</evidence>
<dbReference type="FunFam" id="2.60.40.60:FF:000031">
    <property type="entry name" value="Cadherin 3"/>
    <property type="match status" value="1"/>
</dbReference>
<dbReference type="GO" id="GO:0007156">
    <property type="term" value="P:homophilic cell adhesion via plasma membrane adhesion molecules"/>
    <property type="evidence" value="ECO:0007669"/>
    <property type="project" value="InterPro"/>
</dbReference>
<evidence type="ECO:0000256" key="4">
    <source>
        <dbReference type="ARBA" id="ARBA00022723"/>
    </source>
</evidence>
<dbReference type="InterPro" id="IPR039808">
    <property type="entry name" value="Cadherin"/>
</dbReference>
<keyword evidence="2" id="KW-1003">Cell membrane</keyword>
<evidence type="ECO:0000256" key="7">
    <source>
        <dbReference type="ARBA" id="ARBA00022837"/>
    </source>
</evidence>
<dbReference type="CDD" id="cd11304">
    <property type="entry name" value="Cadherin_repeat"/>
    <property type="match status" value="4"/>
</dbReference>
<dbReference type="FunFam" id="2.60.40.60:FF:000019">
    <property type="entry name" value="Cadherin 2"/>
    <property type="match status" value="1"/>
</dbReference>
<dbReference type="PROSITE" id="PS00232">
    <property type="entry name" value="CADHERIN_1"/>
    <property type="match status" value="2"/>
</dbReference>
<accession>A0A2K5IX43</accession>
<feature type="domain" description="Cadherin" evidence="18">
    <location>
        <begin position="166"/>
        <end position="275"/>
    </location>
</feature>
<dbReference type="GO" id="GO:0045296">
    <property type="term" value="F:cadherin binding"/>
    <property type="evidence" value="ECO:0007669"/>
    <property type="project" value="TreeGrafter"/>
</dbReference>
<keyword evidence="11" id="KW-0325">Glycoprotein</keyword>
<evidence type="ECO:0000256" key="16">
    <source>
        <dbReference type="SAM" id="Phobius"/>
    </source>
</evidence>
<comment type="subcellular location">
    <subcellularLocation>
        <location evidence="1">Cell membrane</location>
        <topology evidence="1">Single-pass type I membrane protein</topology>
    </subcellularLocation>
</comment>
<dbReference type="FunFam" id="2.60.40.60:FF:000158">
    <property type="entry name" value="Dachsous cadherin-related 1"/>
    <property type="match status" value="1"/>
</dbReference>
<evidence type="ECO:0000313" key="19">
    <source>
        <dbReference type="Ensembl" id="ENSCANP00000021062.1"/>
    </source>
</evidence>
<dbReference type="Proteomes" id="UP000233080">
    <property type="component" value="Unassembled WGS sequence"/>
</dbReference>
<dbReference type="PANTHER" id="PTHR24027">
    <property type="entry name" value="CADHERIN-23"/>
    <property type="match status" value="1"/>
</dbReference>
<keyword evidence="8" id="KW-0130">Cell adhesion</keyword>
<dbReference type="OrthoDB" id="9045962at2759"/>
<dbReference type="GO" id="GO:0005912">
    <property type="term" value="C:adherens junction"/>
    <property type="evidence" value="ECO:0007669"/>
    <property type="project" value="TreeGrafter"/>
</dbReference>
<reference evidence="19" key="1">
    <citation type="submission" date="2025-08" db="UniProtKB">
        <authorList>
            <consortium name="Ensembl"/>
        </authorList>
    </citation>
    <scope>IDENTIFICATION</scope>
</reference>
<evidence type="ECO:0000256" key="9">
    <source>
        <dbReference type="ARBA" id="ARBA00022989"/>
    </source>
</evidence>
<dbReference type="SMART" id="SM00112">
    <property type="entry name" value="CA"/>
    <property type="match status" value="4"/>
</dbReference>
<dbReference type="STRING" id="336983.ENSCANP00000021062"/>
<organism evidence="19 20">
    <name type="scientific">Colobus angolensis palliatus</name>
    <name type="common">Peters' Angolan colobus</name>
    <dbReference type="NCBI Taxonomy" id="336983"/>
    <lineage>
        <taxon>Eukaryota</taxon>
        <taxon>Metazoa</taxon>
        <taxon>Chordata</taxon>
        <taxon>Craniata</taxon>
        <taxon>Vertebrata</taxon>
        <taxon>Euteleostomi</taxon>
        <taxon>Mammalia</taxon>
        <taxon>Eutheria</taxon>
        <taxon>Euarchontoglires</taxon>
        <taxon>Primates</taxon>
        <taxon>Haplorrhini</taxon>
        <taxon>Catarrhini</taxon>
        <taxon>Cercopithecidae</taxon>
        <taxon>Colobinae</taxon>
        <taxon>Colobus</taxon>
    </lineage>
</organism>
<comment type="function">
    <text evidence="12">Cadherins are calcium-dependent cell adhesion proteins. They preferentially interact with themselves in a homophilic manner in connecting cells; cadherins may thus contribute to the sorting of heterogeneous cell types. Ligand for integrins alpha-E/beta-7, ITGAE:ITGAB7, alpha-4/beta-7, ITGA4:ITGAB7 and alpha-4/beta-1, ITGA4:ITGAB1 through which modulates CD4(+) T cells activation.</text>
</comment>
<dbReference type="RefSeq" id="XP_011789890.1">
    <property type="nucleotide sequence ID" value="XM_011934500.1"/>
</dbReference>
<dbReference type="GO" id="GO:0016339">
    <property type="term" value="P:calcium-dependent cell-cell adhesion via plasma membrane cell adhesion molecules"/>
    <property type="evidence" value="ECO:0007669"/>
    <property type="project" value="TreeGrafter"/>
</dbReference>
<keyword evidence="5 17" id="KW-0732">Signal</keyword>
<keyword evidence="9 16" id="KW-1133">Transmembrane helix</keyword>
<dbReference type="InterPro" id="IPR015919">
    <property type="entry name" value="Cadherin-like_sf"/>
</dbReference>
<dbReference type="GO" id="GO:0000902">
    <property type="term" value="P:cell morphogenesis"/>
    <property type="evidence" value="ECO:0007669"/>
    <property type="project" value="TreeGrafter"/>
</dbReference>
<keyword evidence="7 15" id="KW-0106">Calcium</keyword>
<evidence type="ECO:0000256" key="15">
    <source>
        <dbReference type="PROSITE-ProRule" id="PRU00043"/>
    </source>
</evidence>
<proteinExistence type="predicted"/>
<dbReference type="Ensembl" id="ENSCANT00000044036.1">
    <property type="protein sequence ID" value="ENSCANP00000021062.1"/>
    <property type="gene ID" value="ENSCANG00000033964.1"/>
</dbReference>
<dbReference type="GeneID" id="105506390"/>
<dbReference type="GO" id="GO:0016477">
    <property type="term" value="P:cell migration"/>
    <property type="evidence" value="ECO:0007669"/>
    <property type="project" value="TreeGrafter"/>
</dbReference>
<sequence length="832" mass="91827">MAMRSGRHPSLLLLLALLLWLLQVSIVDSVQQETDDLTKQTKGKSYQPLRRSKRRWVITTLELEEEDPGPFPKLIGELFNNMSDNMSLMYLLSGPGVDEYPEIGLFSLEDHENGRIYVHHPVDREMTPSFTVYFDVAERSTGKIVDKSLIFNIRISDVNDHAPQFPEKEFNITVQENQSAGQPIFQMLAVDLDEENTPNSQVLYFLISQTPLLKESGFQVDRISGEIRLSGCLDYETAPQFTLLIRARDCGEPSLSSTATIHMDVQEGNNHRPIFTQENYKIQIPEGRVSKGVVRLLVQDGDSAFTSAWRAKFNILHGNEEGHFDISTDPETNEGILNVIKPLDYETRPARSLVIAVENEERLFFCERGKLQPPRKAAASATVSVQVTDANDPPTFHPQSFIVSKNEGAGPGTLLGTFKATDPDSQIRYKLAHDPANWVSVDENSGVVSTVEPIDRESPHVNDSFYIIIVHAVDDGFPRQTATGTLMLFLSDINDNAPTLRPHSRYMEVCESAVHQPLHVEAEDPDLEPFSDPFTFELDNTRGNAEDTWKLGKNWGQSVELLTLRSLPRGNYLVPLFIGDKQGLSQKQTVHIRICPCASGFTCVEHADAGVGLLVGALSPVCAAFVALAVALLFLLRRYFVLEPKRHGCSISSDEGHQTLVMYNEESKATSAQTWSDVEGQRPALLVCIAAAGPKQGAKDHKEVPPSAASRAAQAHSALGSWGYGELFESRGVKNIYSTPAYPDATVHRQLLALVEGRMAETLNQKLHVADVLEDDPGYLPHVCSQEGECGGASSLSSLASLEHELPPDLLDSLGSKATLFEEIYSESGGPS</sequence>
<keyword evidence="10 16" id="KW-0472">Membrane</keyword>
<dbReference type="InterPro" id="IPR020894">
    <property type="entry name" value="Cadherin_CS"/>
</dbReference>
<evidence type="ECO:0000256" key="6">
    <source>
        <dbReference type="ARBA" id="ARBA00022737"/>
    </source>
</evidence>
<dbReference type="GO" id="GO:0008013">
    <property type="term" value="F:beta-catenin binding"/>
    <property type="evidence" value="ECO:0007669"/>
    <property type="project" value="TreeGrafter"/>
</dbReference>
<dbReference type="GO" id="GO:0005509">
    <property type="term" value="F:calcium ion binding"/>
    <property type="evidence" value="ECO:0007669"/>
    <property type="project" value="UniProtKB-UniRule"/>
</dbReference>
<feature type="domain" description="Cadherin" evidence="18">
    <location>
        <begin position="397"/>
        <end position="500"/>
    </location>
</feature>
<name>A0A2K5IX43_COLAP</name>
<dbReference type="OMA" id="MRSGSHP"/>
<dbReference type="PROSITE" id="PS50268">
    <property type="entry name" value="CADHERIN_2"/>
    <property type="match status" value="4"/>
</dbReference>
<dbReference type="SUPFAM" id="SSF49313">
    <property type="entry name" value="Cadherin-like"/>
    <property type="match status" value="5"/>
</dbReference>
<dbReference type="Pfam" id="PF00028">
    <property type="entry name" value="Cadherin"/>
    <property type="match status" value="3"/>
</dbReference>
<dbReference type="GO" id="GO:0044331">
    <property type="term" value="P:cell-cell adhesion mediated by cadherin"/>
    <property type="evidence" value="ECO:0007669"/>
    <property type="project" value="TreeGrafter"/>
</dbReference>
<evidence type="ECO:0000256" key="5">
    <source>
        <dbReference type="ARBA" id="ARBA00022729"/>
    </source>
</evidence>
<dbReference type="GO" id="GO:0016342">
    <property type="term" value="C:catenin complex"/>
    <property type="evidence" value="ECO:0007669"/>
    <property type="project" value="TreeGrafter"/>
</dbReference>
<dbReference type="GO" id="GO:0034332">
    <property type="term" value="P:adherens junction organization"/>
    <property type="evidence" value="ECO:0007669"/>
    <property type="project" value="TreeGrafter"/>
</dbReference>
<evidence type="ECO:0000256" key="3">
    <source>
        <dbReference type="ARBA" id="ARBA00022692"/>
    </source>
</evidence>
<dbReference type="FunFam" id="2.60.40.60:FF:000095">
    <property type="entry name" value="Cadherin 13"/>
    <property type="match status" value="1"/>
</dbReference>
<keyword evidence="4" id="KW-0479">Metal-binding</keyword>
<dbReference type="GO" id="GO:0007043">
    <property type="term" value="P:cell-cell junction assembly"/>
    <property type="evidence" value="ECO:0007669"/>
    <property type="project" value="TreeGrafter"/>
</dbReference>
<feature type="transmembrane region" description="Helical" evidence="16">
    <location>
        <begin position="611"/>
        <end position="636"/>
    </location>
</feature>
<feature type="chain" id="PRO_5014401472" description="Cadherin-like protein 26" evidence="17">
    <location>
        <begin position="30"/>
        <end position="832"/>
    </location>
</feature>
<keyword evidence="6" id="KW-0677">Repeat</keyword>
<dbReference type="PANTHER" id="PTHR24027:SF78">
    <property type="entry name" value="CADHERIN-LIKE PROTEIN 26"/>
    <property type="match status" value="1"/>
</dbReference>
<protein>
    <recommendedName>
        <fullName evidence="14">Cadherin-like protein 26</fullName>
    </recommendedName>
</protein>
<evidence type="ECO:0000256" key="13">
    <source>
        <dbReference type="ARBA" id="ARBA00062925"/>
    </source>
</evidence>
<evidence type="ECO:0000256" key="11">
    <source>
        <dbReference type="ARBA" id="ARBA00023180"/>
    </source>
</evidence>
<dbReference type="FunFam" id="2.60.40.60:FF:000202">
    <property type="entry name" value="cadherin-8 isoform X4"/>
    <property type="match status" value="1"/>
</dbReference>